<evidence type="ECO:0000313" key="2">
    <source>
        <dbReference type="Proteomes" id="UP000019241"/>
    </source>
</evidence>
<protein>
    <submittedName>
        <fullName evidence="1">Uncharacterized protein</fullName>
    </submittedName>
</protein>
<dbReference type="AlphaFoldDB" id="W7DQG8"/>
<comment type="caution">
    <text evidence="1">The sequence shown here is derived from an EMBL/GenBank/DDBJ whole genome shotgun (WGS) entry which is preliminary data.</text>
</comment>
<sequence length="76" mass="8953">MDLSGSAGNFLKIKNIDHRNCGTKVLLPERIRRRFMMIKLAHLYTDRALITIIAQLENYLNYYSHALLKNKRYSIL</sequence>
<dbReference type="Proteomes" id="UP000019241">
    <property type="component" value="Unassembled WGS sequence"/>
</dbReference>
<dbReference type="EMBL" id="AODM01000015">
    <property type="protein sequence ID" value="EUJ59889.1"/>
    <property type="molecule type" value="Genomic_DNA"/>
</dbReference>
<accession>W7DQG8</accession>
<gene>
    <name evidence="1" type="ORF">MCOL2_05513</name>
</gene>
<evidence type="ECO:0000313" key="1">
    <source>
        <dbReference type="EMBL" id="EUJ59889.1"/>
    </source>
</evidence>
<name>W7DQG8_9LIST</name>
<reference evidence="1 2" key="1">
    <citation type="submission" date="2012-12" db="EMBL/GenBank/DDBJ databases">
        <title>Novel taxa of Listeriaceae from agricultural environments in the United States.</title>
        <authorList>
            <person name="den Bakker H.C."/>
            <person name="Allred A."/>
            <person name="Warchocki S."/>
            <person name="Wright E.M."/>
            <person name="Burrell A."/>
            <person name="Nightingale K.K."/>
            <person name="Kephart D."/>
            <person name="Wiedmann M."/>
        </authorList>
    </citation>
    <scope>NUCLEOTIDE SEQUENCE [LARGE SCALE GENOMIC DNA]</scope>
    <source>
        <strain evidence="1 2">FSL S10-1203</strain>
    </source>
</reference>
<organism evidence="1 2">
    <name type="scientific">Listeria fleischmannii FSL S10-1203</name>
    <dbReference type="NCBI Taxonomy" id="1265822"/>
    <lineage>
        <taxon>Bacteria</taxon>
        <taxon>Bacillati</taxon>
        <taxon>Bacillota</taxon>
        <taxon>Bacilli</taxon>
        <taxon>Bacillales</taxon>
        <taxon>Listeriaceae</taxon>
        <taxon>Listeria</taxon>
    </lineage>
</organism>
<proteinExistence type="predicted"/>